<keyword evidence="3" id="KW-0645">Protease</keyword>
<organism evidence="10 11">
    <name type="scientific">Novosphingobium endophyticum</name>
    <dbReference type="NCBI Taxonomy" id="1955250"/>
    <lineage>
        <taxon>Bacteria</taxon>
        <taxon>Pseudomonadati</taxon>
        <taxon>Pseudomonadota</taxon>
        <taxon>Alphaproteobacteria</taxon>
        <taxon>Sphingomonadales</taxon>
        <taxon>Sphingomonadaceae</taxon>
        <taxon>Novosphingobium</taxon>
    </lineage>
</organism>
<evidence type="ECO:0000256" key="4">
    <source>
        <dbReference type="ARBA" id="ARBA00022692"/>
    </source>
</evidence>
<reference evidence="10" key="1">
    <citation type="journal article" date="2014" name="Int. J. Syst. Evol. Microbiol.">
        <title>Complete genome sequence of Corynebacterium casei LMG S-19264T (=DSM 44701T), isolated from a smear-ripened cheese.</title>
        <authorList>
            <consortium name="US DOE Joint Genome Institute (JGI-PGF)"/>
            <person name="Walter F."/>
            <person name="Albersmeier A."/>
            <person name="Kalinowski J."/>
            <person name="Ruckert C."/>
        </authorList>
    </citation>
    <scope>NUCLEOTIDE SEQUENCE</scope>
    <source>
        <strain evidence="10">CGMCC 1.15095</strain>
    </source>
</reference>
<dbReference type="NCBIfam" id="TIGR04178">
    <property type="entry name" value="exo_archaeo"/>
    <property type="match status" value="1"/>
</dbReference>
<dbReference type="EMBL" id="BMHK01000027">
    <property type="protein sequence ID" value="GGC10626.1"/>
    <property type="molecule type" value="Genomic_DNA"/>
</dbReference>
<evidence type="ECO:0000259" key="9">
    <source>
        <dbReference type="Pfam" id="PF11984"/>
    </source>
</evidence>
<comment type="caution">
    <text evidence="10">The sequence shown here is derived from an EMBL/GenBank/DDBJ whole genome shotgun (WGS) entry which is preliminary data.</text>
</comment>
<evidence type="ECO:0000256" key="7">
    <source>
        <dbReference type="ARBA" id="ARBA00023136"/>
    </source>
</evidence>
<sequence>MPVLRLAFVWLVLFLAFAADWSAMALQWWDISTYNHVLLLPPILAWLVWQRWGELQKLEPQVWWPGLVLCSGAGFLWLLGAMSGLDLARQAGAVAMLGASVPLLLGPRVAFGLLFPLAYLAFLVPLGEELVEVLQTITADITVVLTHASGIPAVIDGVFIDTPAGLFEVAEACSGVKFLIAMVAFGVLAANVCFVSWLRRIAMVAACIVVPVLANGVRAWGTIYAAQVFGVEAATGFDHIVYGWFFFAIVLGLVMAGAWRFFDRPPNDPMIDAGAIARKPWLTRLAGMRIAPIVGILGLAVLIVAMKGWAIEADRLSAPLPKQIHLPHVPGWTRADYNPQIGWEPAASGAEHRLLGRYVDGQGRKVDVFIALYDRQGEGREAGGFGQGALMPDSAWAWQGPGRPLGNGKSERLLGAGRVERLTVTWYRNGDLLTGSNARLKLAVIGSHLTFRARPTTMLILSAVDRPDQPAGDAVAHFLSSTGPPGSWIDRIVQVR</sequence>
<dbReference type="GO" id="GO:0005886">
    <property type="term" value="C:plasma membrane"/>
    <property type="evidence" value="ECO:0007669"/>
    <property type="project" value="UniProtKB-SubCell"/>
</dbReference>
<feature type="transmembrane region" description="Helical" evidence="8">
    <location>
        <begin position="290"/>
        <end position="310"/>
    </location>
</feature>
<evidence type="ECO:0000256" key="2">
    <source>
        <dbReference type="ARBA" id="ARBA00022475"/>
    </source>
</evidence>
<dbReference type="NCBIfam" id="TIGR02914">
    <property type="entry name" value="EpsI_fam"/>
    <property type="match status" value="1"/>
</dbReference>
<evidence type="ECO:0000256" key="6">
    <source>
        <dbReference type="ARBA" id="ARBA00022989"/>
    </source>
</evidence>
<feature type="transmembrane region" description="Helical" evidence="8">
    <location>
        <begin position="201"/>
        <end position="221"/>
    </location>
</feature>
<dbReference type="InterPro" id="IPR019127">
    <property type="entry name" value="Exosortase"/>
</dbReference>
<protein>
    <submittedName>
        <fullName evidence="10">Exosortase A</fullName>
    </submittedName>
</protein>
<evidence type="ECO:0000256" key="8">
    <source>
        <dbReference type="SAM" id="Phobius"/>
    </source>
</evidence>
<dbReference type="InterPro" id="IPR014263">
    <property type="entry name" value="Methanolan_biosynth_EpsI"/>
</dbReference>
<gene>
    <name evidence="10" type="ORF">GCM10011494_31700</name>
</gene>
<feature type="transmembrane region" description="Helical" evidence="8">
    <location>
        <begin position="176"/>
        <end position="194"/>
    </location>
</feature>
<feature type="domain" description="Methanolan biosynthesis EpsI" evidence="9">
    <location>
        <begin position="299"/>
        <end position="484"/>
    </location>
</feature>
<proteinExistence type="predicted"/>
<accession>A0A916TUE9</accession>
<keyword evidence="5" id="KW-0378">Hydrolase</keyword>
<name>A0A916TUE9_9SPHN</name>
<dbReference type="GO" id="GO:0006508">
    <property type="term" value="P:proteolysis"/>
    <property type="evidence" value="ECO:0007669"/>
    <property type="project" value="UniProtKB-KW"/>
</dbReference>
<dbReference type="GO" id="GO:0008233">
    <property type="term" value="F:peptidase activity"/>
    <property type="evidence" value="ECO:0007669"/>
    <property type="project" value="UniProtKB-KW"/>
</dbReference>
<evidence type="ECO:0000256" key="5">
    <source>
        <dbReference type="ARBA" id="ARBA00022801"/>
    </source>
</evidence>
<dbReference type="InterPro" id="IPR017540">
    <property type="entry name" value="Exosortase-1"/>
</dbReference>
<feature type="transmembrane region" description="Helical" evidence="8">
    <location>
        <begin position="94"/>
        <end position="122"/>
    </location>
</feature>
<dbReference type="RefSeq" id="WP_229736415.1">
    <property type="nucleotide sequence ID" value="NZ_BMHK01000027.1"/>
</dbReference>
<dbReference type="NCBIfam" id="TIGR02602">
    <property type="entry name" value="8TM_EpsH"/>
    <property type="match status" value="1"/>
</dbReference>
<feature type="transmembrane region" description="Helical" evidence="8">
    <location>
        <begin position="241"/>
        <end position="262"/>
    </location>
</feature>
<dbReference type="AlphaFoldDB" id="A0A916TUE9"/>
<keyword evidence="6 8" id="KW-1133">Transmembrane helix</keyword>
<dbReference type="InterPro" id="IPR026392">
    <property type="entry name" value="Exo/Archaeosortase_dom"/>
</dbReference>
<keyword evidence="11" id="KW-1185">Reference proteome</keyword>
<dbReference type="Pfam" id="PF09721">
    <property type="entry name" value="Exosortase_EpsH"/>
    <property type="match status" value="1"/>
</dbReference>
<dbReference type="Proteomes" id="UP000608154">
    <property type="component" value="Unassembled WGS sequence"/>
</dbReference>
<dbReference type="InterPro" id="IPR013426">
    <property type="entry name" value="EpsH-like"/>
</dbReference>
<dbReference type="Pfam" id="PF11984">
    <property type="entry name" value="DUF3485"/>
    <property type="match status" value="1"/>
</dbReference>
<evidence type="ECO:0000313" key="10">
    <source>
        <dbReference type="EMBL" id="GGC10626.1"/>
    </source>
</evidence>
<evidence type="ECO:0000256" key="3">
    <source>
        <dbReference type="ARBA" id="ARBA00022670"/>
    </source>
</evidence>
<evidence type="ECO:0000313" key="11">
    <source>
        <dbReference type="Proteomes" id="UP000608154"/>
    </source>
</evidence>
<evidence type="ECO:0000256" key="1">
    <source>
        <dbReference type="ARBA" id="ARBA00004651"/>
    </source>
</evidence>
<comment type="subcellular location">
    <subcellularLocation>
        <location evidence="1">Cell membrane</location>
        <topology evidence="1">Multi-pass membrane protein</topology>
    </subcellularLocation>
</comment>
<keyword evidence="7 8" id="KW-0472">Membrane</keyword>
<reference evidence="10" key="2">
    <citation type="submission" date="2020-09" db="EMBL/GenBank/DDBJ databases">
        <authorList>
            <person name="Sun Q."/>
            <person name="Zhou Y."/>
        </authorList>
    </citation>
    <scope>NUCLEOTIDE SEQUENCE</scope>
    <source>
        <strain evidence="10">CGMCC 1.15095</strain>
    </source>
</reference>
<dbReference type="NCBIfam" id="TIGR03109">
    <property type="entry name" value="exosort_XrtA"/>
    <property type="match status" value="1"/>
</dbReference>
<feature type="transmembrane region" description="Helical" evidence="8">
    <location>
        <begin position="62"/>
        <end position="82"/>
    </location>
</feature>
<keyword evidence="2" id="KW-1003">Cell membrane</keyword>
<keyword evidence="4 8" id="KW-0812">Transmembrane</keyword>